<organism evidence="15 16">
    <name type="scientific">Calicophoron daubneyi</name>
    <name type="common">Rumen fluke</name>
    <name type="synonym">Paramphistomum daubneyi</name>
    <dbReference type="NCBI Taxonomy" id="300641"/>
    <lineage>
        <taxon>Eukaryota</taxon>
        <taxon>Metazoa</taxon>
        <taxon>Spiralia</taxon>
        <taxon>Lophotrochozoa</taxon>
        <taxon>Platyhelminthes</taxon>
        <taxon>Trematoda</taxon>
        <taxon>Digenea</taxon>
        <taxon>Plagiorchiida</taxon>
        <taxon>Pronocephalata</taxon>
        <taxon>Paramphistomoidea</taxon>
        <taxon>Paramphistomidae</taxon>
        <taxon>Calicophoron</taxon>
    </lineage>
</organism>
<accession>A0AAV2TQX0</accession>
<evidence type="ECO:0000256" key="8">
    <source>
        <dbReference type="ARBA" id="ARBA00023065"/>
    </source>
</evidence>
<evidence type="ECO:0000259" key="13">
    <source>
        <dbReference type="Pfam" id="PF02931"/>
    </source>
</evidence>
<dbReference type="InterPro" id="IPR036734">
    <property type="entry name" value="Neur_chan_lig-bd_sf"/>
</dbReference>
<feature type="transmembrane region" description="Helical" evidence="11">
    <location>
        <begin position="378"/>
        <end position="394"/>
    </location>
</feature>
<comment type="caution">
    <text evidence="15">The sequence shown here is derived from an EMBL/GenBank/DDBJ whole genome shotgun (WGS) entry which is preliminary data.</text>
</comment>
<evidence type="ECO:0000259" key="14">
    <source>
        <dbReference type="Pfam" id="PF02932"/>
    </source>
</evidence>
<gene>
    <name evidence="15" type="ORF">CDAUBV1_LOCUS13493</name>
</gene>
<dbReference type="SUPFAM" id="SSF63712">
    <property type="entry name" value="Nicotinic receptor ligand binding domain-like"/>
    <property type="match status" value="1"/>
</dbReference>
<feature type="compositionally biased region" description="Polar residues" evidence="12">
    <location>
        <begin position="620"/>
        <end position="634"/>
    </location>
</feature>
<dbReference type="Gene3D" id="2.70.170.10">
    <property type="entry name" value="Neurotransmitter-gated ion-channel ligand-binding domain"/>
    <property type="match status" value="1"/>
</dbReference>
<dbReference type="Pfam" id="PF02932">
    <property type="entry name" value="Neur_chan_memb"/>
    <property type="match status" value="1"/>
</dbReference>
<keyword evidence="3 11" id="KW-0813">Transport</keyword>
<feature type="region of interest" description="Disordered" evidence="12">
    <location>
        <begin position="551"/>
        <end position="639"/>
    </location>
</feature>
<dbReference type="InterPro" id="IPR006028">
    <property type="entry name" value="GABAA/Glycine_rcpt"/>
</dbReference>
<dbReference type="GO" id="GO:0005886">
    <property type="term" value="C:plasma membrane"/>
    <property type="evidence" value="ECO:0007669"/>
    <property type="project" value="UniProtKB-SubCell"/>
</dbReference>
<keyword evidence="8 11" id="KW-0406">Ion transport</keyword>
<keyword evidence="9 11" id="KW-0472">Membrane</keyword>
<evidence type="ECO:0000256" key="7">
    <source>
        <dbReference type="ARBA" id="ARBA00022989"/>
    </source>
</evidence>
<dbReference type="GO" id="GO:0005230">
    <property type="term" value="F:extracellular ligand-gated monoatomic ion channel activity"/>
    <property type="evidence" value="ECO:0007669"/>
    <property type="project" value="InterPro"/>
</dbReference>
<dbReference type="PRINTS" id="PR00252">
    <property type="entry name" value="NRIONCHANNEL"/>
</dbReference>
<proteinExistence type="inferred from homology"/>
<evidence type="ECO:0000256" key="1">
    <source>
        <dbReference type="ARBA" id="ARBA00004141"/>
    </source>
</evidence>
<keyword evidence="6" id="KW-0732">Signal</keyword>
<feature type="transmembrane region" description="Helical" evidence="11">
    <location>
        <begin position="349"/>
        <end position="371"/>
    </location>
</feature>
<keyword evidence="5 11" id="KW-0812">Transmembrane</keyword>
<dbReference type="InterPro" id="IPR006202">
    <property type="entry name" value="Neur_chan_lig-bd"/>
</dbReference>
<evidence type="ECO:0000256" key="6">
    <source>
        <dbReference type="ARBA" id="ARBA00022729"/>
    </source>
</evidence>
<feature type="domain" description="Neurotransmitter-gated ion-channel ligand-binding" evidence="13">
    <location>
        <begin position="136"/>
        <end position="347"/>
    </location>
</feature>
<dbReference type="CDD" id="cd19049">
    <property type="entry name" value="LGIC_TM_anion"/>
    <property type="match status" value="1"/>
</dbReference>
<evidence type="ECO:0000256" key="3">
    <source>
        <dbReference type="ARBA" id="ARBA00022448"/>
    </source>
</evidence>
<dbReference type="PRINTS" id="PR00253">
    <property type="entry name" value="GABAARECEPTR"/>
</dbReference>
<dbReference type="EMBL" id="CAXLJL010000512">
    <property type="protein sequence ID" value="CAL5138674.1"/>
    <property type="molecule type" value="Genomic_DNA"/>
</dbReference>
<evidence type="ECO:0000256" key="11">
    <source>
        <dbReference type="RuleBase" id="RU000687"/>
    </source>
</evidence>
<dbReference type="Proteomes" id="UP001497525">
    <property type="component" value="Unassembled WGS sequence"/>
</dbReference>
<dbReference type="GO" id="GO:0004888">
    <property type="term" value="F:transmembrane signaling receptor activity"/>
    <property type="evidence" value="ECO:0007669"/>
    <property type="project" value="InterPro"/>
</dbReference>
<keyword evidence="7 11" id="KW-1133">Transmembrane helix</keyword>
<name>A0AAV2TQX0_CALDB</name>
<dbReference type="Gene3D" id="1.20.58.390">
    <property type="entry name" value="Neurotransmitter-gated ion-channel transmembrane domain"/>
    <property type="match status" value="2"/>
</dbReference>
<sequence>MECGVSVREHVNSCDKSERSFKHRPAIFDGDGLEISVCFSNTLITIGDYSPPEPYMLFMNGSSLSEPQSQRHSLFEVTGPSKSYQIPGYFPDHYVYRPFIQPENYMQTSYKDAAPKSDTKNQPSPYLKPRSESASEEIIEHLLPHYRSHERPNEDSPHPTVVRVFIHVLAITSIDVVQMEFTVDLYLRQQWQDTRLAWESVPRLNRFKNSILLTEQKNRLWIPDLFFRNGKKGFMHDMSVPNYLIRVESNGNVLYSQKITMILSCSMYLKKFPMDRQECTMNLGSYGFTLDELKFVWRDPNPVTISDQMQLLEFGRPKEARTLDCTQNGTTSTGTYSCLVLIFPLQRMVWSYVVTTYIPEMLIVLVSWLGFWIDVKAVPARVTLGLLTLLGLLTEGSTVSSKLPRVTYVKAIDVWIIACLLFVIGALAEFALAYVLARDDGGNEWEQDVRVVIQECLTESLGQTRCCCCYTKNSKHKPLGGNVASGSTYSLPTKKPKRMKEGLLKNPSELIPLLPDSPYLSSMARCQACESIQASCCKCPLCIRLRCPRAPSASTPQEEEPSNLPERRHSQPSEMQFTQRKHIVIREPPRSDHKRRRINARPFTKGTVSSKPGKSVLKSVRSSPSLITNPTHSGGIQRPLPLTQLSKTRVQCNGNSCPNPKQRSSFFRSLFRFTHPSRTLRKKRNPSGGNDQFGPVRSKQSEMFDSEIDAYSRFLFPALFLLFNCCYWLFYLIIADDQPKSV</sequence>
<keyword evidence="4" id="KW-1003">Cell membrane</keyword>
<dbReference type="InterPro" id="IPR006029">
    <property type="entry name" value="Neurotrans-gated_channel_TM"/>
</dbReference>
<feature type="region of interest" description="Disordered" evidence="12">
    <location>
        <begin position="110"/>
        <end position="133"/>
    </location>
</feature>
<dbReference type="Pfam" id="PF02931">
    <property type="entry name" value="Neur_chan_LBD"/>
    <property type="match status" value="1"/>
</dbReference>
<comment type="subcellular location">
    <subcellularLocation>
        <location evidence="2">Cell membrane</location>
    </subcellularLocation>
    <subcellularLocation>
        <location evidence="1">Membrane</location>
        <topology evidence="1">Multi-pass membrane protein</topology>
    </subcellularLocation>
</comment>
<dbReference type="InterPro" id="IPR018000">
    <property type="entry name" value="Neurotransmitter_ion_chnl_CS"/>
</dbReference>
<dbReference type="PANTHER" id="PTHR18945">
    <property type="entry name" value="NEUROTRANSMITTER GATED ION CHANNEL"/>
    <property type="match status" value="1"/>
</dbReference>
<evidence type="ECO:0000256" key="12">
    <source>
        <dbReference type="SAM" id="MobiDB-lite"/>
    </source>
</evidence>
<protein>
    <submittedName>
        <fullName evidence="15">Uncharacterized protein</fullName>
    </submittedName>
</protein>
<evidence type="ECO:0000256" key="5">
    <source>
        <dbReference type="ARBA" id="ARBA00022692"/>
    </source>
</evidence>
<dbReference type="InterPro" id="IPR036719">
    <property type="entry name" value="Neuro-gated_channel_TM_sf"/>
</dbReference>
<dbReference type="AlphaFoldDB" id="A0AAV2TQX0"/>
<evidence type="ECO:0000256" key="10">
    <source>
        <dbReference type="ARBA" id="ARBA00023303"/>
    </source>
</evidence>
<comment type="similarity">
    <text evidence="11">Belongs to the ligand-gated ion channel (TC 1.A.9) family.</text>
</comment>
<dbReference type="NCBIfam" id="TIGR00860">
    <property type="entry name" value="LIC"/>
    <property type="match status" value="1"/>
</dbReference>
<dbReference type="InterPro" id="IPR038050">
    <property type="entry name" value="Neuro_actylchol_rec"/>
</dbReference>
<evidence type="ECO:0000256" key="9">
    <source>
        <dbReference type="ARBA" id="ARBA00023136"/>
    </source>
</evidence>
<reference evidence="15" key="1">
    <citation type="submission" date="2024-06" db="EMBL/GenBank/DDBJ databases">
        <authorList>
            <person name="Liu X."/>
            <person name="Lenzi L."/>
            <person name="Haldenby T S."/>
            <person name="Uol C."/>
        </authorList>
    </citation>
    <scope>NUCLEOTIDE SEQUENCE</scope>
</reference>
<dbReference type="CDD" id="cd18987">
    <property type="entry name" value="LGIC_ECD_anion"/>
    <property type="match status" value="1"/>
</dbReference>
<feature type="transmembrane region" description="Helical" evidence="11">
    <location>
        <begin position="414"/>
        <end position="437"/>
    </location>
</feature>
<dbReference type="InterPro" id="IPR006201">
    <property type="entry name" value="Neur_channel"/>
</dbReference>
<dbReference type="SUPFAM" id="SSF90112">
    <property type="entry name" value="Neurotransmitter-gated ion-channel transmembrane pore"/>
    <property type="match status" value="1"/>
</dbReference>
<evidence type="ECO:0000313" key="15">
    <source>
        <dbReference type="EMBL" id="CAL5138674.1"/>
    </source>
</evidence>
<evidence type="ECO:0000256" key="4">
    <source>
        <dbReference type="ARBA" id="ARBA00022475"/>
    </source>
</evidence>
<dbReference type="PROSITE" id="PS00236">
    <property type="entry name" value="NEUROTR_ION_CHANNEL"/>
    <property type="match status" value="1"/>
</dbReference>
<evidence type="ECO:0000256" key="2">
    <source>
        <dbReference type="ARBA" id="ARBA00004236"/>
    </source>
</evidence>
<feature type="transmembrane region" description="Helical" evidence="11">
    <location>
        <begin position="714"/>
        <end position="734"/>
    </location>
</feature>
<feature type="domain" description="Neurotransmitter-gated ion-channel transmembrane" evidence="14">
    <location>
        <begin position="356"/>
        <end position="728"/>
    </location>
</feature>
<keyword evidence="10 11" id="KW-0407">Ion channel</keyword>
<evidence type="ECO:0000313" key="16">
    <source>
        <dbReference type="Proteomes" id="UP001497525"/>
    </source>
</evidence>